<evidence type="ECO:0000313" key="1">
    <source>
        <dbReference type="EMBL" id="KAF9649985.1"/>
    </source>
</evidence>
<dbReference type="EMBL" id="MU117990">
    <property type="protein sequence ID" value="KAF9649985.1"/>
    <property type="molecule type" value="Genomic_DNA"/>
</dbReference>
<gene>
    <name evidence="1" type="ORF">BDM02DRAFT_3260022</name>
</gene>
<dbReference type="Proteomes" id="UP000886501">
    <property type="component" value="Unassembled WGS sequence"/>
</dbReference>
<reference evidence="1" key="2">
    <citation type="journal article" date="2020" name="Nat. Commun.">
        <title>Large-scale genome sequencing of mycorrhizal fungi provides insights into the early evolution of symbiotic traits.</title>
        <authorList>
            <person name="Miyauchi S."/>
            <person name="Kiss E."/>
            <person name="Kuo A."/>
            <person name="Drula E."/>
            <person name="Kohler A."/>
            <person name="Sanchez-Garcia M."/>
            <person name="Morin E."/>
            <person name="Andreopoulos B."/>
            <person name="Barry K.W."/>
            <person name="Bonito G."/>
            <person name="Buee M."/>
            <person name="Carver A."/>
            <person name="Chen C."/>
            <person name="Cichocki N."/>
            <person name="Clum A."/>
            <person name="Culley D."/>
            <person name="Crous P.W."/>
            <person name="Fauchery L."/>
            <person name="Girlanda M."/>
            <person name="Hayes R.D."/>
            <person name="Keri Z."/>
            <person name="LaButti K."/>
            <person name="Lipzen A."/>
            <person name="Lombard V."/>
            <person name="Magnuson J."/>
            <person name="Maillard F."/>
            <person name="Murat C."/>
            <person name="Nolan M."/>
            <person name="Ohm R.A."/>
            <person name="Pangilinan J."/>
            <person name="Pereira M.F."/>
            <person name="Perotto S."/>
            <person name="Peter M."/>
            <person name="Pfister S."/>
            <person name="Riley R."/>
            <person name="Sitrit Y."/>
            <person name="Stielow J.B."/>
            <person name="Szollosi G."/>
            <person name="Zifcakova L."/>
            <person name="Stursova M."/>
            <person name="Spatafora J.W."/>
            <person name="Tedersoo L."/>
            <person name="Vaario L.M."/>
            <person name="Yamada A."/>
            <person name="Yan M."/>
            <person name="Wang P."/>
            <person name="Xu J."/>
            <person name="Bruns T."/>
            <person name="Baldrian P."/>
            <person name="Vilgalys R."/>
            <person name="Dunand C."/>
            <person name="Henrissat B."/>
            <person name="Grigoriev I.V."/>
            <person name="Hibbett D."/>
            <person name="Nagy L.G."/>
            <person name="Martin F.M."/>
        </authorList>
    </citation>
    <scope>NUCLEOTIDE SEQUENCE</scope>
    <source>
        <strain evidence="1">P2</strain>
    </source>
</reference>
<sequence>MVKAFRYAAKLGDKSAKPGAYLALRGGTGWVVRLGHGPNRRQIEEEEEVEELSGSELEMVVQKCLKTLEVTSQSSAETDAFSTIMRKQAKKDWKKAESHRSLGYNGQSVRTKRHHKQLARKEKEDAKLRNSKSTSLMWSFLCPSTRPAAVLGAAGDGAAPPASVRHTTVEGDPTPGTPGEAAPRDCEIFTGYASDQSEDDADDEDEPGGNDEDKPNDNNEDEPGRNNERGPQSVRTKRVGSDTRRWRFSRNESTPVREISKPAELVPSSYLHMLVWNNHRKVEAPERAAEAQGFAAQWGGGQVRSWADLWIMDRKLPESRRGKHIKLFTLLEDPDVRAELRSYVRSNKWAIDPVKLANFSAKKMVPKITEAYGANLMKKKVPAGLKQYLELEPFPPIHMKVTWGAASALLVAGFIVKVTVEKQKTVENYVERCLVLVSHDESTTQANDGKKMSWVYEKEHALKKKGAGRGIHQSDVICSTMYTFTSLKLDHDGNRSEDFILSDLR</sequence>
<protein>
    <submittedName>
        <fullName evidence="1">Uncharacterized protein</fullName>
    </submittedName>
</protein>
<accession>A0ACB6ZJJ2</accession>
<comment type="caution">
    <text evidence="1">The sequence shown here is derived from an EMBL/GenBank/DDBJ whole genome shotgun (WGS) entry which is preliminary data.</text>
</comment>
<reference evidence="1" key="1">
    <citation type="submission" date="2019-10" db="EMBL/GenBank/DDBJ databases">
        <authorList>
            <consortium name="DOE Joint Genome Institute"/>
            <person name="Kuo A."/>
            <person name="Miyauchi S."/>
            <person name="Kiss E."/>
            <person name="Drula E."/>
            <person name="Kohler A."/>
            <person name="Sanchez-Garcia M."/>
            <person name="Andreopoulos B."/>
            <person name="Barry K.W."/>
            <person name="Bonito G."/>
            <person name="Buee M."/>
            <person name="Carver A."/>
            <person name="Chen C."/>
            <person name="Cichocki N."/>
            <person name="Clum A."/>
            <person name="Culley D."/>
            <person name="Crous P.W."/>
            <person name="Fauchery L."/>
            <person name="Girlanda M."/>
            <person name="Hayes R."/>
            <person name="Keri Z."/>
            <person name="Labutti K."/>
            <person name="Lipzen A."/>
            <person name="Lombard V."/>
            <person name="Magnuson J."/>
            <person name="Maillard F."/>
            <person name="Morin E."/>
            <person name="Murat C."/>
            <person name="Nolan M."/>
            <person name="Ohm R."/>
            <person name="Pangilinan J."/>
            <person name="Pereira M."/>
            <person name="Perotto S."/>
            <person name="Peter M."/>
            <person name="Riley R."/>
            <person name="Sitrit Y."/>
            <person name="Stielow B."/>
            <person name="Szollosi G."/>
            <person name="Zifcakova L."/>
            <person name="Stursova M."/>
            <person name="Spatafora J.W."/>
            <person name="Tedersoo L."/>
            <person name="Vaario L.-M."/>
            <person name="Yamada A."/>
            <person name="Yan M."/>
            <person name="Wang P."/>
            <person name="Xu J."/>
            <person name="Bruns T."/>
            <person name="Baldrian P."/>
            <person name="Vilgalys R."/>
            <person name="Henrissat B."/>
            <person name="Grigoriev I.V."/>
            <person name="Hibbett D."/>
            <person name="Nagy L.G."/>
            <person name="Martin F.M."/>
        </authorList>
    </citation>
    <scope>NUCLEOTIDE SEQUENCE</scope>
    <source>
        <strain evidence="1">P2</strain>
    </source>
</reference>
<keyword evidence="2" id="KW-1185">Reference proteome</keyword>
<organism evidence="1 2">
    <name type="scientific">Thelephora ganbajun</name>
    <name type="common">Ganba fungus</name>
    <dbReference type="NCBI Taxonomy" id="370292"/>
    <lineage>
        <taxon>Eukaryota</taxon>
        <taxon>Fungi</taxon>
        <taxon>Dikarya</taxon>
        <taxon>Basidiomycota</taxon>
        <taxon>Agaricomycotina</taxon>
        <taxon>Agaricomycetes</taxon>
        <taxon>Thelephorales</taxon>
        <taxon>Thelephoraceae</taxon>
        <taxon>Thelephora</taxon>
    </lineage>
</organism>
<name>A0ACB6ZJJ2_THEGA</name>
<proteinExistence type="predicted"/>
<evidence type="ECO:0000313" key="2">
    <source>
        <dbReference type="Proteomes" id="UP000886501"/>
    </source>
</evidence>